<dbReference type="EMBL" id="VGJX01000609">
    <property type="protein sequence ID" value="MBM3275520.1"/>
    <property type="molecule type" value="Genomic_DNA"/>
</dbReference>
<name>A0A937X7D3_9BACT</name>
<reference evidence="2 3" key="1">
    <citation type="submission" date="2019-03" db="EMBL/GenBank/DDBJ databases">
        <title>Lake Tanganyika Metagenome-Assembled Genomes (MAGs).</title>
        <authorList>
            <person name="Tran P."/>
        </authorList>
    </citation>
    <scope>NUCLEOTIDE SEQUENCE [LARGE SCALE GENOMIC DNA]</scope>
    <source>
        <strain evidence="2">K_DeepCast_65m_m2_236</strain>
    </source>
</reference>
<dbReference type="SMART" id="SM00530">
    <property type="entry name" value="HTH_XRE"/>
    <property type="match status" value="1"/>
</dbReference>
<proteinExistence type="predicted"/>
<dbReference type="GO" id="GO:0003677">
    <property type="term" value="F:DNA binding"/>
    <property type="evidence" value="ECO:0007669"/>
    <property type="project" value="InterPro"/>
</dbReference>
<dbReference type="Proteomes" id="UP000703893">
    <property type="component" value="Unassembled WGS sequence"/>
</dbReference>
<accession>A0A937X7D3</accession>
<comment type="caution">
    <text evidence="2">The sequence shown here is derived from an EMBL/GenBank/DDBJ whole genome shotgun (WGS) entry which is preliminary data.</text>
</comment>
<evidence type="ECO:0000259" key="1">
    <source>
        <dbReference type="PROSITE" id="PS50943"/>
    </source>
</evidence>
<dbReference type="PROSITE" id="PS50943">
    <property type="entry name" value="HTH_CROC1"/>
    <property type="match status" value="1"/>
</dbReference>
<protein>
    <submittedName>
        <fullName evidence="2">Helix-turn-helix domain-containing protein</fullName>
    </submittedName>
</protein>
<feature type="domain" description="HTH cro/C1-type" evidence="1">
    <location>
        <begin position="8"/>
        <end position="69"/>
    </location>
</feature>
<dbReference type="Gene3D" id="1.10.260.40">
    <property type="entry name" value="lambda repressor-like DNA-binding domains"/>
    <property type="match status" value="1"/>
</dbReference>
<evidence type="ECO:0000313" key="2">
    <source>
        <dbReference type="EMBL" id="MBM3275520.1"/>
    </source>
</evidence>
<sequence length="73" mass="8362">MTEFGQYVRRAREHKGWSLREAAKQLRLPHSRLFELENGFSSKTGKPIKPTTDNLDLLARGYDLPIDHLVALA</sequence>
<evidence type="ECO:0000313" key="3">
    <source>
        <dbReference type="Proteomes" id="UP000703893"/>
    </source>
</evidence>
<dbReference type="SUPFAM" id="SSF47413">
    <property type="entry name" value="lambda repressor-like DNA-binding domains"/>
    <property type="match status" value="1"/>
</dbReference>
<dbReference type="Pfam" id="PF13560">
    <property type="entry name" value="HTH_31"/>
    <property type="match status" value="1"/>
</dbReference>
<organism evidence="2 3">
    <name type="scientific">Candidatus Tanganyikabacteria bacterium</name>
    <dbReference type="NCBI Taxonomy" id="2961651"/>
    <lineage>
        <taxon>Bacteria</taxon>
        <taxon>Bacillati</taxon>
        <taxon>Candidatus Sericytochromatia</taxon>
        <taxon>Candidatus Tanganyikabacteria</taxon>
    </lineage>
</organism>
<dbReference type="InterPro" id="IPR010982">
    <property type="entry name" value="Lambda_DNA-bd_dom_sf"/>
</dbReference>
<gene>
    <name evidence="2" type="ORF">FJZ00_10220</name>
</gene>
<dbReference type="AlphaFoldDB" id="A0A937X7D3"/>
<dbReference type="CDD" id="cd00093">
    <property type="entry name" value="HTH_XRE"/>
    <property type="match status" value="1"/>
</dbReference>
<dbReference type="InterPro" id="IPR001387">
    <property type="entry name" value="Cro/C1-type_HTH"/>
</dbReference>